<name>A0AAD3NJI2_LATJO</name>
<organism evidence="1 2">
    <name type="scientific">Lates japonicus</name>
    <name type="common">Japanese lates</name>
    <dbReference type="NCBI Taxonomy" id="270547"/>
    <lineage>
        <taxon>Eukaryota</taxon>
        <taxon>Metazoa</taxon>
        <taxon>Chordata</taxon>
        <taxon>Craniata</taxon>
        <taxon>Vertebrata</taxon>
        <taxon>Euteleostomi</taxon>
        <taxon>Actinopterygii</taxon>
        <taxon>Neopterygii</taxon>
        <taxon>Teleostei</taxon>
        <taxon>Neoteleostei</taxon>
        <taxon>Acanthomorphata</taxon>
        <taxon>Carangaria</taxon>
        <taxon>Carangaria incertae sedis</taxon>
        <taxon>Centropomidae</taxon>
        <taxon>Lates</taxon>
    </lineage>
</organism>
<dbReference type="AlphaFoldDB" id="A0AAD3NJI2"/>
<protein>
    <submittedName>
        <fullName evidence="1">Calmodulin-binding transcription activator 1 isoform X1</fullName>
    </submittedName>
</protein>
<reference evidence="1" key="1">
    <citation type="submission" date="2022-08" db="EMBL/GenBank/DDBJ databases">
        <title>Genome sequencing of akame (Lates japonicus).</title>
        <authorList>
            <person name="Hashiguchi Y."/>
            <person name="Takahashi H."/>
        </authorList>
    </citation>
    <scope>NUCLEOTIDE SEQUENCE</scope>
    <source>
        <strain evidence="1">Kochi</strain>
    </source>
</reference>
<dbReference type="EMBL" id="BRZM01001249">
    <property type="protein sequence ID" value="GLD72830.1"/>
    <property type="molecule type" value="Genomic_DNA"/>
</dbReference>
<proteinExistence type="predicted"/>
<evidence type="ECO:0000313" key="2">
    <source>
        <dbReference type="Proteomes" id="UP001279410"/>
    </source>
</evidence>
<gene>
    <name evidence="1" type="ORF">AKAME5_002415500</name>
</gene>
<evidence type="ECO:0000313" key="1">
    <source>
        <dbReference type="EMBL" id="GLD72830.1"/>
    </source>
</evidence>
<sequence>MEVSSPLPTTRWRSRDTQSSSLSIILSRHRAGPVETAVFMSEVTILTGDQAYLLATPTCWASTHLEYHRWHPVSWVVSNQRFVNAWWGGLREGGELVPGLRDLVEESAFLKLLMTFDPRLLPQSPSRARRDGEEVEED</sequence>
<comment type="caution">
    <text evidence="1">The sequence shown here is derived from an EMBL/GenBank/DDBJ whole genome shotgun (WGS) entry which is preliminary data.</text>
</comment>
<dbReference type="Proteomes" id="UP001279410">
    <property type="component" value="Unassembled WGS sequence"/>
</dbReference>
<accession>A0AAD3NJI2</accession>
<keyword evidence="2" id="KW-1185">Reference proteome</keyword>